<keyword evidence="8" id="KW-1185">Reference proteome</keyword>
<feature type="transmembrane region" description="Helical" evidence="6">
    <location>
        <begin position="31"/>
        <end position="49"/>
    </location>
</feature>
<keyword evidence="2" id="KW-1003">Cell membrane</keyword>
<feature type="transmembrane region" description="Helical" evidence="6">
    <location>
        <begin position="56"/>
        <end position="75"/>
    </location>
</feature>
<sequence>MKFLKQFSIILLFSFLGELLRRLIPLPIPASVYGLVLMLAALGSGILKAHQVRETAGFLIEIMPVMFIPAGVGLLDSTDALLPVWIPVVVITVVTTVLVMAVTGGVTQSMLKRGKKKDE</sequence>
<gene>
    <name evidence="7" type="ORF">DQQ01_03440</name>
</gene>
<feature type="transmembrane region" description="Helical" evidence="6">
    <location>
        <begin position="81"/>
        <end position="107"/>
    </location>
</feature>
<dbReference type="GO" id="GO:0005886">
    <property type="term" value="C:plasma membrane"/>
    <property type="evidence" value="ECO:0007669"/>
    <property type="project" value="UniProtKB-SubCell"/>
</dbReference>
<evidence type="ECO:0000256" key="6">
    <source>
        <dbReference type="SAM" id="Phobius"/>
    </source>
</evidence>
<dbReference type="OrthoDB" id="3176438at2"/>
<keyword evidence="5 6" id="KW-0472">Membrane</keyword>
<evidence type="ECO:0000256" key="2">
    <source>
        <dbReference type="ARBA" id="ARBA00022475"/>
    </source>
</evidence>
<dbReference type="Pfam" id="PF03788">
    <property type="entry name" value="LrgA"/>
    <property type="match status" value="1"/>
</dbReference>
<dbReference type="InterPro" id="IPR005538">
    <property type="entry name" value="LrgA/CidA"/>
</dbReference>
<evidence type="ECO:0000256" key="4">
    <source>
        <dbReference type="ARBA" id="ARBA00022989"/>
    </source>
</evidence>
<evidence type="ECO:0000256" key="1">
    <source>
        <dbReference type="ARBA" id="ARBA00004651"/>
    </source>
</evidence>
<evidence type="ECO:0000256" key="5">
    <source>
        <dbReference type="ARBA" id="ARBA00023136"/>
    </source>
</evidence>
<keyword evidence="4 6" id="KW-1133">Transmembrane helix</keyword>
<name>A0A2Z4U909_9FIRM</name>
<dbReference type="PANTHER" id="PTHR33931">
    <property type="entry name" value="HOLIN-LIKE PROTEIN CIDA-RELATED"/>
    <property type="match status" value="1"/>
</dbReference>
<comment type="subcellular location">
    <subcellularLocation>
        <location evidence="1">Cell membrane</location>
        <topology evidence="1">Multi-pass membrane protein</topology>
    </subcellularLocation>
</comment>
<dbReference type="AlphaFoldDB" id="A0A2Z4U909"/>
<keyword evidence="3 6" id="KW-0812">Transmembrane</keyword>
<proteinExistence type="predicted"/>
<protein>
    <submittedName>
        <fullName evidence="7">CidA/LrgA family protein</fullName>
    </submittedName>
</protein>
<evidence type="ECO:0000313" key="8">
    <source>
        <dbReference type="Proteomes" id="UP000250003"/>
    </source>
</evidence>
<dbReference type="Proteomes" id="UP000250003">
    <property type="component" value="Chromosome"/>
</dbReference>
<accession>A0A2Z4U909</accession>
<evidence type="ECO:0000256" key="3">
    <source>
        <dbReference type="ARBA" id="ARBA00022692"/>
    </source>
</evidence>
<dbReference type="KEGG" id="blau:DQQ01_03440"/>
<reference evidence="8" key="1">
    <citation type="submission" date="2018-06" db="EMBL/GenBank/DDBJ databases">
        <title>Description of Blautia argi sp. nov., a new anaerobic isolated from dog feces.</title>
        <authorList>
            <person name="Chang Y.-H."/>
            <person name="Paek J."/>
            <person name="Shin Y."/>
        </authorList>
    </citation>
    <scope>NUCLEOTIDE SEQUENCE [LARGE SCALE GENOMIC DNA]</scope>
    <source>
        <strain evidence="8">KCTC 15426</strain>
    </source>
</reference>
<dbReference type="PANTHER" id="PTHR33931:SF2">
    <property type="entry name" value="HOLIN-LIKE PROTEIN CIDA"/>
    <property type="match status" value="1"/>
</dbReference>
<dbReference type="EMBL" id="CP030280">
    <property type="protein sequence ID" value="AWY97354.1"/>
    <property type="molecule type" value="Genomic_DNA"/>
</dbReference>
<dbReference type="RefSeq" id="WP_111918417.1">
    <property type="nucleotide sequence ID" value="NZ_CAUWHR010000005.1"/>
</dbReference>
<evidence type="ECO:0000313" key="7">
    <source>
        <dbReference type="EMBL" id="AWY97354.1"/>
    </source>
</evidence>
<organism evidence="7 8">
    <name type="scientific">Blautia argi</name>
    <dbReference type="NCBI Taxonomy" id="1912897"/>
    <lineage>
        <taxon>Bacteria</taxon>
        <taxon>Bacillati</taxon>
        <taxon>Bacillota</taxon>
        <taxon>Clostridia</taxon>
        <taxon>Lachnospirales</taxon>
        <taxon>Lachnospiraceae</taxon>
        <taxon>Blautia</taxon>
    </lineage>
</organism>